<dbReference type="GO" id="GO:0005737">
    <property type="term" value="C:cytoplasm"/>
    <property type="evidence" value="ECO:0007669"/>
    <property type="project" value="UniProtKB-SubCell"/>
</dbReference>
<proteinExistence type="inferred from homology"/>
<dbReference type="InterPro" id="IPR008880">
    <property type="entry name" value="Trigger_fac_C"/>
</dbReference>
<dbReference type="Pfam" id="PF05698">
    <property type="entry name" value="Trigger_C"/>
    <property type="match status" value="1"/>
</dbReference>
<comment type="function">
    <text evidence="10">Involved in protein export. Acts as a chaperone by maintaining the newly synthesized protein in an open conformation. Functions as a peptidyl-prolyl cis-trans isomerase.</text>
</comment>
<dbReference type="Gene3D" id="1.10.3120.10">
    <property type="entry name" value="Trigger factor, C-terminal domain"/>
    <property type="match status" value="1"/>
</dbReference>
<evidence type="ECO:0000259" key="13">
    <source>
        <dbReference type="PROSITE" id="PS50059"/>
    </source>
</evidence>
<dbReference type="FunFam" id="3.10.50.40:FF:000001">
    <property type="entry name" value="Trigger factor"/>
    <property type="match status" value="1"/>
</dbReference>
<dbReference type="KEGG" id="mgb:VO56_02345"/>
<dbReference type="EMBL" id="CP011021">
    <property type="protein sequence ID" value="AKA50073.1"/>
    <property type="molecule type" value="Genomic_DNA"/>
</dbReference>
<name>A0A0D5ZJL1_9BACT</name>
<evidence type="ECO:0000256" key="6">
    <source>
        <dbReference type="ARBA" id="ARBA00023110"/>
    </source>
</evidence>
<dbReference type="InterPro" id="IPR008881">
    <property type="entry name" value="Trigger_fac_ribosome-bd_bac"/>
</dbReference>
<dbReference type="PIRSF" id="PIRSF003095">
    <property type="entry name" value="Trigger_factor"/>
    <property type="match status" value="1"/>
</dbReference>
<evidence type="ECO:0000256" key="11">
    <source>
        <dbReference type="PROSITE-ProRule" id="PRU00277"/>
    </source>
</evidence>
<gene>
    <name evidence="14" type="ORF">VO56_02345</name>
</gene>
<accession>A0A0D5ZJL1</accession>
<dbReference type="SUPFAM" id="SSF109998">
    <property type="entry name" value="Triger factor/SurA peptide-binding domain-like"/>
    <property type="match status" value="1"/>
</dbReference>
<evidence type="ECO:0000256" key="7">
    <source>
        <dbReference type="ARBA" id="ARBA00023186"/>
    </source>
</evidence>
<dbReference type="GO" id="GO:0015031">
    <property type="term" value="P:protein transport"/>
    <property type="evidence" value="ECO:0007669"/>
    <property type="project" value="InterPro"/>
</dbReference>
<comment type="catalytic activity">
    <reaction evidence="1 11">
        <text>[protein]-peptidylproline (omega=180) = [protein]-peptidylproline (omega=0)</text>
        <dbReference type="Rhea" id="RHEA:16237"/>
        <dbReference type="Rhea" id="RHEA-COMP:10747"/>
        <dbReference type="Rhea" id="RHEA-COMP:10748"/>
        <dbReference type="ChEBI" id="CHEBI:83833"/>
        <dbReference type="ChEBI" id="CHEBI:83834"/>
        <dbReference type="EC" id="5.2.1.8"/>
    </reaction>
</comment>
<evidence type="ECO:0000313" key="14">
    <source>
        <dbReference type="EMBL" id="AKA50073.1"/>
    </source>
</evidence>
<evidence type="ECO:0000256" key="10">
    <source>
        <dbReference type="ARBA" id="ARBA00024849"/>
    </source>
</evidence>
<dbReference type="SUPFAM" id="SSF102735">
    <property type="entry name" value="Trigger factor ribosome-binding domain"/>
    <property type="match status" value="1"/>
</dbReference>
<evidence type="ECO:0000256" key="1">
    <source>
        <dbReference type="ARBA" id="ARBA00000971"/>
    </source>
</evidence>
<dbReference type="GO" id="GO:0003755">
    <property type="term" value="F:peptidyl-prolyl cis-trans isomerase activity"/>
    <property type="evidence" value="ECO:0007669"/>
    <property type="project" value="UniProtKB-KW"/>
</dbReference>
<keyword evidence="7 12" id="KW-0143">Chaperone</keyword>
<dbReference type="NCBIfam" id="TIGR00115">
    <property type="entry name" value="tig"/>
    <property type="match status" value="1"/>
</dbReference>
<keyword evidence="5 12" id="KW-0132">Cell division</keyword>
<dbReference type="PROSITE" id="PS50059">
    <property type="entry name" value="FKBP_PPIASE"/>
    <property type="match status" value="1"/>
</dbReference>
<feature type="domain" description="PPIase FKBP-type" evidence="13">
    <location>
        <begin position="171"/>
        <end position="231"/>
    </location>
</feature>
<dbReference type="AlphaFoldDB" id="A0A0D5ZJL1"/>
<evidence type="ECO:0000256" key="9">
    <source>
        <dbReference type="ARBA" id="ARBA00023306"/>
    </source>
</evidence>
<dbReference type="InterPro" id="IPR037041">
    <property type="entry name" value="Trigger_fac_C_sf"/>
</dbReference>
<evidence type="ECO:0000256" key="5">
    <source>
        <dbReference type="ARBA" id="ARBA00022618"/>
    </source>
</evidence>
<protein>
    <recommendedName>
        <fullName evidence="4 12">Trigger factor</fullName>
    </recommendedName>
</protein>
<keyword evidence="9 12" id="KW-0131">Cell cycle</keyword>
<dbReference type="InterPro" id="IPR001179">
    <property type="entry name" value="PPIase_FKBP_dom"/>
</dbReference>
<evidence type="ECO:0000256" key="12">
    <source>
        <dbReference type="RuleBase" id="RU003914"/>
    </source>
</evidence>
<evidence type="ECO:0000256" key="3">
    <source>
        <dbReference type="ARBA" id="ARBA00005464"/>
    </source>
</evidence>
<dbReference type="InterPro" id="IPR027304">
    <property type="entry name" value="Trigger_fact/SurA_dom_sf"/>
</dbReference>
<evidence type="ECO:0000256" key="8">
    <source>
        <dbReference type="ARBA" id="ARBA00023235"/>
    </source>
</evidence>
<dbReference type="HOGENOM" id="CLU_033058_3_2_14"/>
<dbReference type="GO" id="GO:0006457">
    <property type="term" value="P:protein folding"/>
    <property type="evidence" value="ECO:0007669"/>
    <property type="project" value="InterPro"/>
</dbReference>
<evidence type="ECO:0000256" key="4">
    <source>
        <dbReference type="ARBA" id="ARBA00016902"/>
    </source>
</evidence>
<evidence type="ECO:0000256" key="2">
    <source>
        <dbReference type="ARBA" id="ARBA00004496"/>
    </source>
</evidence>
<dbReference type="InterPro" id="IPR036611">
    <property type="entry name" value="Trigger_fac_ribosome-bd_sf"/>
</dbReference>
<dbReference type="Gene3D" id="3.30.70.1050">
    <property type="entry name" value="Trigger factor ribosome-binding domain"/>
    <property type="match status" value="1"/>
</dbReference>
<dbReference type="PATRIC" id="fig|29556.3.peg.464"/>
<dbReference type="InterPro" id="IPR005215">
    <property type="entry name" value="Trig_fac"/>
</dbReference>
<dbReference type="SUPFAM" id="SSF54534">
    <property type="entry name" value="FKBP-like"/>
    <property type="match status" value="1"/>
</dbReference>
<keyword evidence="8 11" id="KW-0413">Isomerase</keyword>
<dbReference type="Proteomes" id="UP000032722">
    <property type="component" value="Chromosome"/>
</dbReference>
<dbReference type="InterPro" id="IPR046357">
    <property type="entry name" value="PPIase_dom_sf"/>
</dbReference>
<comment type="subcellular location">
    <subcellularLocation>
        <location evidence="2">Cytoplasm</location>
    </subcellularLocation>
</comment>
<evidence type="ECO:0000313" key="15">
    <source>
        <dbReference type="Proteomes" id="UP000032722"/>
    </source>
</evidence>
<sequence length="440" mass="49701">MIKFTLDKKSAEVVATSVVNKEDFTKALEKNIDAAAKKVVVKGYRAGKAPREELLARVDSSKAIAKTIEEFASQRFQDVLKSFSEKENEEFAKVAFGQPLLDNETDKDGNVILKFVFPALPDTSELSLEKVKVKYHLDKVTKEVVNGEIDKLEQSLGTTRDLKKGEKTQLGDIVTINFKGFINDEAFEGGEASEYDLELGSKAFIPGFEDQLLDKAKGYKGDVTVTFPADYYVKEYQSKPAVFKVEILKAKRKESAKLDEKTLKEILPHLNVKSVEELKEVIKENLSLQNWSQSQDALLKSIVEQLTKESSLVINKALYQKRVAELNKNFSDSLKQFGVKKHEYLRVTKTTEEDLNKQLEEQALNETKESVVFNWLLSLSPQASEEDVKEFQEQLGNKEKLGKADLTAITSRYKLVKFILSVVDKKGLEAFEKATKEAFK</sequence>
<dbReference type="Gene3D" id="3.10.50.40">
    <property type="match status" value="1"/>
</dbReference>
<dbReference type="GO" id="GO:0051301">
    <property type="term" value="P:cell division"/>
    <property type="evidence" value="ECO:0007669"/>
    <property type="project" value="UniProtKB-KW"/>
</dbReference>
<dbReference type="Pfam" id="PF05697">
    <property type="entry name" value="Trigger_N"/>
    <property type="match status" value="1"/>
</dbReference>
<reference evidence="14 15" key="1">
    <citation type="journal article" date="2015" name="Genome Announc.">
        <title>Complete Genome Sequence of Mycoplasma meleagridis, a Possible Emerging Pathogen in Chickens.</title>
        <authorList>
            <person name="Abolnik C."/>
        </authorList>
    </citation>
    <scope>NUCLEOTIDE SEQUENCE [LARGE SCALE GENOMIC DNA]</scope>
    <source>
        <strain evidence="14 15">B2096 8B</strain>
    </source>
</reference>
<comment type="similarity">
    <text evidence="3 12">Belongs to the FKBP-type PPIase family. Tig subfamily.</text>
</comment>
<keyword evidence="6 11" id="KW-0697">Rotamase</keyword>
<organism evidence="15">
    <name type="scientific">Mycoplasmopsis gallinacea</name>
    <dbReference type="NCBI Taxonomy" id="29556"/>
    <lineage>
        <taxon>Bacteria</taxon>
        <taxon>Bacillati</taxon>
        <taxon>Mycoplasmatota</taxon>
        <taxon>Mycoplasmoidales</taxon>
        <taxon>Metamycoplasmataceae</taxon>
        <taxon>Mycoplasmopsis</taxon>
    </lineage>
</organism>
<dbReference type="Pfam" id="PF00254">
    <property type="entry name" value="FKBP_C"/>
    <property type="match status" value="1"/>
</dbReference>